<gene>
    <name evidence="2" type="ORF">MPSYJ_24720</name>
</gene>
<evidence type="ECO:0000259" key="1">
    <source>
        <dbReference type="SMART" id="SM00507"/>
    </source>
</evidence>
<dbReference type="Pfam" id="PF01844">
    <property type="entry name" value="HNH"/>
    <property type="match status" value="1"/>
</dbReference>
<dbReference type="InterPro" id="IPR002711">
    <property type="entry name" value="HNH"/>
</dbReference>
<proteinExistence type="predicted"/>
<dbReference type="Proteomes" id="UP000466514">
    <property type="component" value="Chromosome"/>
</dbReference>
<sequence>MARAPKHCGRNGCRRLVTPPAKRCPEHVGWNMSPRTASSVATDRHHWRSVVRPAALARDRYQCQLRIPGLCVGRATDVDHIVEVADGGSDTLDNAQSCCAPCHRRKTAQHAAKARHR</sequence>
<evidence type="ECO:0000313" key="3">
    <source>
        <dbReference type="Proteomes" id="UP000466514"/>
    </source>
</evidence>
<dbReference type="GO" id="GO:0008270">
    <property type="term" value="F:zinc ion binding"/>
    <property type="evidence" value="ECO:0007669"/>
    <property type="project" value="InterPro"/>
</dbReference>
<name>A0A7I7M9Y0_9MYCO</name>
<dbReference type="EMBL" id="AP022574">
    <property type="protein sequence ID" value="BBX69011.1"/>
    <property type="molecule type" value="Genomic_DNA"/>
</dbReference>
<dbReference type="InterPro" id="IPR003615">
    <property type="entry name" value="HNH_nuc"/>
</dbReference>
<keyword evidence="2" id="KW-0378">Hydrolase</keyword>
<dbReference type="GO" id="GO:0003676">
    <property type="term" value="F:nucleic acid binding"/>
    <property type="evidence" value="ECO:0007669"/>
    <property type="project" value="InterPro"/>
</dbReference>
<keyword evidence="3" id="KW-1185">Reference proteome</keyword>
<organism evidence="2 3">
    <name type="scientific">Mycolicibacterium psychrotolerans</name>
    <dbReference type="NCBI Taxonomy" id="216929"/>
    <lineage>
        <taxon>Bacteria</taxon>
        <taxon>Bacillati</taxon>
        <taxon>Actinomycetota</taxon>
        <taxon>Actinomycetes</taxon>
        <taxon>Mycobacteriales</taxon>
        <taxon>Mycobacteriaceae</taxon>
        <taxon>Mycolicibacterium</taxon>
    </lineage>
</organism>
<dbReference type="GO" id="GO:0004519">
    <property type="term" value="F:endonuclease activity"/>
    <property type="evidence" value="ECO:0007669"/>
    <property type="project" value="UniProtKB-KW"/>
</dbReference>
<dbReference type="AlphaFoldDB" id="A0A7I7M9Y0"/>
<evidence type="ECO:0000313" key="2">
    <source>
        <dbReference type="EMBL" id="BBX69011.1"/>
    </source>
</evidence>
<protein>
    <submittedName>
        <fullName evidence="2">HNH endonuclease</fullName>
    </submittedName>
</protein>
<dbReference type="SMART" id="SM00507">
    <property type="entry name" value="HNHc"/>
    <property type="match status" value="1"/>
</dbReference>
<accession>A0A7I7M9Y0</accession>
<feature type="domain" description="HNH nuclease" evidence="1">
    <location>
        <begin position="50"/>
        <end position="104"/>
    </location>
</feature>
<dbReference type="CDD" id="cd00085">
    <property type="entry name" value="HNHc"/>
    <property type="match status" value="1"/>
</dbReference>
<dbReference type="Gene3D" id="1.10.30.50">
    <property type="match status" value="1"/>
</dbReference>
<dbReference type="KEGG" id="mpsc:MPSYJ_24720"/>
<keyword evidence="2" id="KW-0255">Endonuclease</keyword>
<reference evidence="2 3" key="1">
    <citation type="journal article" date="2019" name="Emerg. Microbes Infect.">
        <title>Comprehensive subspecies identification of 175 nontuberculous mycobacteria species based on 7547 genomic profiles.</title>
        <authorList>
            <person name="Matsumoto Y."/>
            <person name="Kinjo T."/>
            <person name="Motooka D."/>
            <person name="Nabeya D."/>
            <person name="Jung N."/>
            <person name="Uechi K."/>
            <person name="Horii T."/>
            <person name="Iida T."/>
            <person name="Fujita J."/>
            <person name="Nakamura S."/>
        </authorList>
    </citation>
    <scope>NUCLEOTIDE SEQUENCE [LARGE SCALE GENOMIC DNA]</scope>
    <source>
        <strain evidence="2 3">JCM 13323</strain>
    </source>
</reference>
<keyword evidence="2" id="KW-0540">Nuclease</keyword>